<dbReference type="STRING" id="927083.DB32_001912"/>
<organism evidence="1 2">
    <name type="scientific">Sandaracinus amylolyticus</name>
    <dbReference type="NCBI Taxonomy" id="927083"/>
    <lineage>
        <taxon>Bacteria</taxon>
        <taxon>Pseudomonadati</taxon>
        <taxon>Myxococcota</taxon>
        <taxon>Polyangia</taxon>
        <taxon>Polyangiales</taxon>
        <taxon>Sandaracinaceae</taxon>
        <taxon>Sandaracinus</taxon>
    </lineage>
</organism>
<evidence type="ECO:0008006" key="3">
    <source>
        <dbReference type="Google" id="ProtNLM"/>
    </source>
</evidence>
<keyword evidence="2" id="KW-1185">Reference proteome</keyword>
<dbReference type="PROSITE" id="PS51257">
    <property type="entry name" value="PROKAR_LIPOPROTEIN"/>
    <property type="match status" value="1"/>
</dbReference>
<accession>A0A0F6YH88</accession>
<name>A0A0F6YH88_9BACT</name>
<dbReference type="Proteomes" id="UP000034883">
    <property type="component" value="Chromosome"/>
</dbReference>
<dbReference type="InterPro" id="IPR024079">
    <property type="entry name" value="MetalloPept_cat_dom_sf"/>
</dbReference>
<dbReference type="OrthoDB" id="5475888at2"/>
<evidence type="ECO:0000313" key="2">
    <source>
        <dbReference type="Proteomes" id="UP000034883"/>
    </source>
</evidence>
<dbReference type="RefSeq" id="WP_157068891.1">
    <property type="nucleotide sequence ID" value="NZ_CP011125.1"/>
</dbReference>
<dbReference type="GO" id="GO:0008237">
    <property type="term" value="F:metallopeptidase activity"/>
    <property type="evidence" value="ECO:0007669"/>
    <property type="project" value="InterPro"/>
</dbReference>
<reference evidence="1 2" key="1">
    <citation type="submission" date="2015-03" db="EMBL/GenBank/DDBJ databases">
        <title>Genome assembly of Sandaracinus amylolyticus DSM 53668.</title>
        <authorList>
            <person name="Sharma G."/>
            <person name="Subramanian S."/>
        </authorList>
    </citation>
    <scope>NUCLEOTIDE SEQUENCE [LARGE SCALE GENOMIC DNA]</scope>
    <source>
        <strain evidence="1 2">DSM 53668</strain>
    </source>
</reference>
<sequence>MKRLGMWVALGLLVGASIGGCGNEQPPVNRVGVNVVEKSAFTGSWYMARTTIDMDYEAAGLGFMGEIARDGTAGFMGFALPRIRWVIDEETLYAYRDYEIVGDPEDPWGESEPNPDHLGAPVAAFRILSHFDIRRDYNTVTGEELNVLVENTTDRRWWERRFMRVDWSRNLLTSYFGTSHELSEIFGQTRREPAQLVVQDESQFPESWRPQFHFMSCAGIDDASESCAAEDRDWAGDYQPGDLYSFSFVTQEIVSPGNIFIPGFGTQPYCGEASAGLPECASVLVAVRTSFLRVSDTRQYEPVEWTDERHARAGFFRLDRVTYDASRTADDPTWGQTDFSNRGTNRHNIWRNWYTESDDGTRTAVPYAERDVRQIVWYTTPELPAHLVEPAFETIGEWNEVLMGTVRQLRGQALPVYQRTACQSDDPSGYCYCQCDPEEFPDGTGCTAADALNPTCAGQYDPFETPDQARGRLASGEPFDCHVVVPEGAEPNMADRGVAERLSDGSFNGWFGARMEGSECVNVLRINSCNQASLAAAEEADETITCQERGDIRFKFLSYVDQPGTPFLGVAQLRGDPITGEVFTGDANIGGPAMQSQRTRAMQTYDLINGRSTDQEFFTGEDIRAFLEAANRVDLPAPPRIDFSVALEGGVGADPAVRGEIHNVMDRAMMRAERLQGPEGRAQLFSDSRVRQLAGTDIERRLVSGEDALVFAGLTNVPSTMTGAELNEAVLEQASPFRHDVSEHLDHYADFNVRSGLNAFHMSTEFTDHSVMWFVMQHRSWPRARVEFELNRRLYRDTQVHEMGHCLGLLHDFGGTADSQNYEDDYYLINRRFPLPSPATYDTDGTPGLSPAEVTEFETDYAEARRLRELAGIDTWMNASVMDYTAQWYERIQGAGHYDRMAIRFGYGDIVDIYDNRTSRLPLEQINPAGVRANGTIAEGFQRVGIKWYRGGESCDADADCPYAVGGARAAELLETNMTTGLTQTCVANPTSAGGGICSNFDSDVAEFSETLSGTPDFVPVTFRYCDDIRANTRTLPWCNLFDEGDSFREIVRNAMESYERNYIFSAFRRYRRTFSINGYINGLTRYLFPLLNIEQNLLYRYQNDPEFRDQEGAWGFYDQFLATADTLNFFARILGSPGIGAYQWNSGYQWYERFNSNPDSPTGQLQIRLGQGRFFGSVYQAGLTGINRIERIGSLYDKIITMQMLTLRGLSPFYGPDLVFYTNMYDLFPNEINQIFTGMIADQPGEYMPRVICDASSSFPQCRNPRTLYMDFYRGDCTTPGSTTCRPHPADITYRPNPAERMFVMNGGDNFLLQSYATIFGLSEFPVYYDTAFQTQLFLCVEGQGDCNAPEGTEGVDYVRYTSTRFGKSYLAWQLTPEEGGLIDQESIAFSMVREARDSAFILRCLRQFRGDFGGTPNDETNIPAADRTRLAALGYTIPRLGDGRPDSTRINDEVERLDGRVVQLESFFGYLIQLEREFGIQFPFTYTRPEI</sequence>
<dbReference type="Gene3D" id="3.40.390.10">
    <property type="entry name" value="Collagenase (Catalytic Domain)"/>
    <property type="match status" value="1"/>
</dbReference>
<evidence type="ECO:0000313" key="1">
    <source>
        <dbReference type="EMBL" id="AKF04763.1"/>
    </source>
</evidence>
<gene>
    <name evidence="1" type="ORF">DB32_001912</name>
</gene>
<dbReference type="SUPFAM" id="SSF55486">
    <property type="entry name" value="Metalloproteases ('zincins'), catalytic domain"/>
    <property type="match status" value="2"/>
</dbReference>
<proteinExistence type="predicted"/>
<dbReference type="EMBL" id="CP011125">
    <property type="protein sequence ID" value="AKF04763.1"/>
    <property type="molecule type" value="Genomic_DNA"/>
</dbReference>
<protein>
    <recommendedName>
        <fullName evidence="3">EcxA zinc-binding domain-containing protein</fullName>
    </recommendedName>
</protein>
<dbReference type="KEGG" id="samy:DB32_001912"/>